<reference evidence="2 3" key="1">
    <citation type="submission" date="2024-04" db="EMBL/GenBank/DDBJ databases">
        <title>The reference genome of an endangered Asteraceae, Deinandra increscens subsp. villosa, native to the Central Coast of California.</title>
        <authorList>
            <person name="Guilliams M."/>
            <person name="Hasenstab-Lehman K."/>
            <person name="Meyer R."/>
            <person name="Mcevoy S."/>
        </authorList>
    </citation>
    <scope>NUCLEOTIDE SEQUENCE [LARGE SCALE GENOMIC DNA]</scope>
    <source>
        <tissue evidence="2">Leaf</tissue>
    </source>
</reference>
<evidence type="ECO:0000313" key="2">
    <source>
        <dbReference type="EMBL" id="KAK9069819.1"/>
    </source>
</evidence>
<keyword evidence="1" id="KW-0812">Transmembrane</keyword>
<proteinExistence type="predicted"/>
<dbReference type="AlphaFoldDB" id="A0AAP0DEQ7"/>
<dbReference type="InterPro" id="IPR004158">
    <property type="entry name" value="DUF247_pln"/>
</dbReference>
<feature type="transmembrane region" description="Helical" evidence="1">
    <location>
        <begin position="476"/>
        <end position="499"/>
    </location>
</feature>
<gene>
    <name evidence="2" type="ORF">SSX86_010215</name>
</gene>
<dbReference type="PANTHER" id="PTHR31549">
    <property type="entry name" value="PROTEIN, PUTATIVE (DUF247)-RELATED-RELATED"/>
    <property type="match status" value="1"/>
</dbReference>
<protein>
    <submittedName>
        <fullName evidence="2">Uncharacterized protein</fullName>
    </submittedName>
</protein>
<organism evidence="2 3">
    <name type="scientific">Deinandra increscens subsp. villosa</name>
    <dbReference type="NCBI Taxonomy" id="3103831"/>
    <lineage>
        <taxon>Eukaryota</taxon>
        <taxon>Viridiplantae</taxon>
        <taxon>Streptophyta</taxon>
        <taxon>Embryophyta</taxon>
        <taxon>Tracheophyta</taxon>
        <taxon>Spermatophyta</taxon>
        <taxon>Magnoliopsida</taxon>
        <taxon>eudicotyledons</taxon>
        <taxon>Gunneridae</taxon>
        <taxon>Pentapetalae</taxon>
        <taxon>asterids</taxon>
        <taxon>campanulids</taxon>
        <taxon>Asterales</taxon>
        <taxon>Asteraceae</taxon>
        <taxon>Asteroideae</taxon>
        <taxon>Heliantheae alliance</taxon>
        <taxon>Madieae</taxon>
        <taxon>Madiinae</taxon>
        <taxon>Deinandra</taxon>
    </lineage>
</organism>
<evidence type="ECO:0000256" key="1">
    <source>
        <dbReference type="SAM" id="Phobius"/>
    </source>
</evidence>
<dbReference type="EMBL" id="JBCNJP010000012">
    <property type="protein sequence ID" value="KAK9069819.1"/>
    <property type="molecule type" value="Genomic_DNA"/>
</dbReference>
<keyword evidence="3" id="KW-1185">Reference proteome</keyword>
<accession>A0AAP0DEQ7</accession>
<dbReference type="Proteomes" id="UP001408789">
    <property type="component" value="Unassembled WGS sequence"/>
</dbReference>
<evidence type="ECO:0000313" key="3">
    <source>
        <dbReference type="Proteomes" id="UP001408789"/>
    </source>
</evidence>
<comment type="caution">
    <text evidence="2">The sequence shown here is derived from an EMBL/GenBank/DDBJ whole genome shotgun (WGS) entry which is preliminary data.</text>
</comment>
<dbReference type="Pfam" id="PF03140">
    <property type="entry name" value="DUF247"/>
    <property type="match status" value="1"/>
</dbReference>
<keyword evidence="1" id="KW-0472">Membrane</keyword>
<name>A0AAP0DEQ7_9ASTR</name>
<dbReference type="PANTHER" id="PTHR31549:SF23">
    <property type="entry name" value="OS03G0591600 PROTEIN"/>
    <property type="match status" value="1"/>
</dbReference>
<keyword evidence="1" id="KW-1133">Transmembrane helix</keyword>
<sequence>MNSNSDPISGDHRWILQIRQTINQDIEEDINTPVCIFTVPTSLVSGKLEHYTPQQLALGPYHHWRPELYGMERYKLCAAKRCQKQLQDNGLTFDQLIDQLRVFEPKIRACYHKYVDCDGETLIWMMAIDVSFLLEFLDVYAMKEGTSRMSHLVEFSCRTFAHDAILRDVVMLENQVPIFLLEKMLEFKSKLCSFESCQESLTSMLLGLYKELSPFRVSSNEPNLQSNEDCDHVLGFLYRMMVDPCIKEHHEMTYQGDDQEQVQETQETRHKSKRIIGCILGFFKRLLLLKPLKLIVYNTPMVRILKQFASNDEVKQVLNVVSDDKPPLMEEISIPCVSDLVKAGIGFSPSSGGIFTIDFDETLSILFLPVVSFNVNTDVVLRNLVAYEVCNASGPLILTRYTELMNGIIDTKEDAKLLRERGIIVNRLKSDEEVANLWNGMSRSVRMTKVPFLDKVIKDVNMVYGRKWRVKIRKIIKVYVFNSWKFLVFAVVVLVLFLMSVEVVSSITRCILMLFI</sequence>